<dbReference type="CDD" id="cd16750">
    <property type="entry name" value="RING-HC_SH3RF3"/>
    <property type="match status" value="1"/>
</dbReference>
<evidence type="ECO:0000313" key="18">
    <source>
        <dbReference type="EMBL" id="CAD7243329.1"/>
    </source>
</evidence>
<evidence type="ECO:0000259" key="16">
    <source>
        <dbReference type="PROSITE" id="PS50002"/>
    </source>
</evidence>
<dbReference type="OrthoDB" id="2163411at2759"/>
<dbReference type="GO" id="GO:0016567">
    <property type="term" value="P:protein ubiquitination"/>
    <property type="evidence" value="ECO:0007669"/>
    <property type="project" value="UniProtKB-UniPathway"/>
</dbReference>
<dbReference type="PANTHER" id="PTHR14167">
    <property type="entry name" value="SH3 DOMAIN-CONTAINING"/>
    <property type="match status" value="1"/>
</dbReference>
<dbReference type="EC" id="2.3.2.27" evidence="4"/>
<dbReference type="InterPro" id="IPR036028">
    <property type="entry name" value="SH3-like_dom_sf"/>
</dbReference>
<evidence type="ECO:0000256" key="3">
    <source>
        <dbReference type="ARBA" id="ARBA00008649"/>
    </source>
</evidence>
<feature type="region of interest" description="Disordered" evidence="15">
    <location>
        <begin position="877"/>
        <end position="923"/>
    </location>
</feature>
<dbReference type="FunFam" id="3.30.40.10:FF:000077">
    <property type="entry name" value="E3 ubiquitin-protein ligase SH3RF1 isoform X1"/>
    <property type="match status" value="1"/>
</dbReference>
<evidence type="ECO:0000313" key="19">
    <source>
        <dbReference type="Proteomes" id="UP000677054"/>
    </source>
</evidence>
<dbReference type="AlphaFoldDB" id="A0A7R8X9Z1"/>
<evidence type="ECO:0000256" key="4">
    <source>
        <dbReference type="ARBA" id="ARBA00012483"/>
    </source>
</evidence>
<dbReference type="EMBL" id="LR899927">
    <property type="protein sequence ID" value="CAD7243329.1"/>
    <property type="molecule type" value="Genomic_DNA"/>
</dbReference>
<evidence type="ECO:0000256" key="6">
    <source>
        <dbReference type="ARBA" id="ARBA00022679"/>
    </source>
</evidence>
<dbReference type="InterPro" id="IPR001841">
    <property type="entry name" value="Znf_RING"/>
</dbReference>
<dbReference type="InterPro" id="IPR001452">
    <property type="entry name" value="SH3_domain"/>
</dbReference>
<dbReference type="Gene3D" id="1.10.10.10">
    <property type="entry name" value="Winged helix-like DNA-binding domain superfamily/Winged helix DNA-binding domain"/>
    <property type="match status" value="1"/>
</dbReference>
<sequence length="982" mass="107466">MDENLLNDVLECSVCLVEMDGTSKVLPCQHTFCRRCLEDIVAAHKELRCPECRAIVNCKVEDLPPNILLARLLESMKAARLSKRNNDLTLMKKEQGSSIQVEKAEDIRSIEWNMKRDRILASFSAKPGLTIGMNSPVGAQPMEEFTVGLGSGTSLGETETSPVLACSMPQLVIHPCARAIDTYEANNPCDLSFKKGDMITLNCKVDAIWYHGSLGKKQGYFPATHVHIVVPLPHIACTALYDFQQIGDGDCLAFKQGDQIQILRRVDENWAEGRMGNQTGIFPFIFVSLNKEAKRFMEFSQEFHSGPSRSVPPLPQKSSTNPFSDAFESNLPASSMSLGTVTTTSTSSSSSLPSSPSTSNTAALSPLPPPPFFRRSSRQDSQPFTTCIQENQDELPPKKSDWRKNSLAELLGVQDLLLGLEVSGDASSPIDAQGSPSNLQETKEHQQSQQDLEGQRVPLPVPAKKTPPPRPPNRPKLPPPTQRSPQYVALFAYKPNKSDELELVKGEMYQVTEKCQDGWYRGMASGSTKSGVFPGNYVQPLSCPSAYNCILLQPWCSPAMNQPYPRTKEQVRLLLLYDFRIKKKAANSIADINTAFGPDTVSKSTAYDWYSRFQKGNESLEDQPCTGRPSEFDNSALQEALEANNRQTSRELADLLGVSHTTILHHLAELGKKAKLGQRSPEHLPLRTEVGGVGEAGAAAAPKSQNQSASGALSHSASAPSLPAPPTIGSLRARPHGTNSPSRRGKSETLMKSLLNPNPQFTPPNITLPSSMAAKAPNKKNSAVGIVKKGSGKWDFKLRPARKITRPTKSFLLVEENPGFDDDFSLSSFGSPVHVRSGSCPSQLEDQDKNATSAHALPVASGSHCKERTNLIFANLGVALPPRTDPDGTRNEKIQTPKHQDQTTGSGSEDGNEKKPKQPTPLVRERFRCVVPYPASSKYELDLKLGDTVYVHKKQEDGWYKGTLQRTGKVGLFPANFVEPCS</sequence>
<evidence type="ECO:0000256" key="8">
    <source>
        <dbReference type="ARBA" id="ARBA00022737"/>
    </source>
</evidence>
<dbReference type="PANTHER" id="PTHR14167:SF51">
    <property type="entry name" value="RING-TYPE E3 UBIQUITIN TRANSFERASE"/>
    <property type="match status" value="1"/>
</dbReference>
<feature type="region of interest" description="Disordered" evidence="15">
    <location>
        <begin position="427"/>
        <end position="484"/>
    </location>
</feature>
<evidence type="ECO:0000256" key="7">
    <source>
        <dbReference type="ARBA" id="ARBA00022723"/>
    </source>
</evidence>
<dbReference type="Proteomes" id="UP000677054">
    <property type="component" value="Unassembled WGS sequence"/>
</dbReference>
<dbReference type="EMBL" id="CAJPEV010000410">
    <property type="protein sequence ID" value="CAG0884985.1"/>
    <property type="molecule type" value="Genomic_DNA"/>
</dbReference>
<dbReference type="GO" id="GO:0008270">
    <property type="term" value="F:zinc ion binding"/>
    <property type="evidence" value="ECO:0007669"/>
    <property type="project" value="UniProtKB-KW"/>
</dbReference>
<keyword evidence="7" id="KW-0479">Metal-binding</keyword>
<keyword evidence="12" id="KW-0832">Ubl conjugation</keyword>
<dbReference type="InterPro" id="IPR035816">
    <property type="entry name" value="SH3RF1/SH3RF3_SH3_4"/>
</dbReference>
<dbReference type="UniPathway" id="UPA00143"/>
<keyword evidence="9 13" id="KW-0863">Zinc-finger</keyword>
<dbReference type="Pfam" id="PF00018">
    <property type="entry name" value="SH3_1"/>
    <property type="match status" value="4"/>
</dbReference>
<gene>
    <name evidence="18" type="ORF">DSTB1V02_LOCUS3253</name>
</gene>
<evidence type="ECO:0000256" key="2">
    <source>
        <dbReference type="ARBA" id="ARBA00004906"/>
    </source>
</evidence>
<reference evidence="18" key="1">
    <citation type="submission" date="2020-11" db="EMBL/GenBank/DDBJ databases">
        <authorList>
            <person name="Tran Van P."/>
        </authorList>
    </citation>
    <scope>NUCLEOTIDE SEQUENCE</scope>
</reference>
<evidence type="ECO:0000256" key="11">
    <source>
        <dbReference type="ARBA" id="ARBA00022833"/>
    </source>
</evidence>
<dbReference type="SMART" id="SM00184">
    <property type="entry name" value="RING"/>
    <property type="match status" value="1"/>
</dbReference>
<dbReference type="InterPro" id="IPR036388">
    <property type="entry name" value="WH-like_DNA-bd_sf"/>
</dbReference>
<feature type="compositionally biased region" description="Basic and acidic residues" evidence="15">
    <location>
        <begin position="884"/>
        <end position="901"/>
    </location>
</feature>
<keyword evidence="10" id="KW-0833">Ubl conjugation pathway</keyword>
<dbReference type="InterPro" id="IPR013083">
    <property type="entry name" value="Znf_RING/FYVE/PHD"/>
</dbReference>
<dbReference type="Pfam" id="PF17906">
    <property type="entry name" value="HTH_48"/>
    <property type="match status" value="1"/>
</dbReference>
<dbReference type="SUPFAM" id="SSF50044">
    <property type="entry name" value="SH3-domain"/>
    <property type="match status" value="4"/>
</dbReference>
<dbReference type="Gene3D" id="2.30.30.40">
    <property type="entry name" value="SH3 Domains"/>
    <property type="match status" value="4"/>
</dbReference>
<dbReference type="CDD" id="cd11785">
    <property type="entry name" value="SH3_SH3RF_C"/>
    <property type="match status" value="1"/>
</dbReference>
<dbReference type="GO" id="GO:0061630">
    <property type="term" value="F:ubiquitin protein ligase activity"/>
    <property type="evidence" value="ECO:0007669"/>
    <property type="project" value="UniProtKB-EC"/>
</dbReference>
<protein>
    <recommendedName>
        <fullName evidence="4">RING-type E3 ubiquitin transferase</fullName>
        <ecNumber evidence="4">2.3.2.27</ecNumber>
    </recommendedName>
</protein>
<comment type="pathway">
    <text evidence="2">Protein modification; protein ubiquitination.</text>
</comment>
<feature type="region of interest" description="Disordered" evidence="15">
    <location>
        <begin position="697"/>
        <end position="746"/>
    </location>
</feature>
<feature type="compositionally biased region" description="Low complexity" evidence="15">
    <location>
        <begin position="334"/>
        <end position="365"/>
    </location>
</feature>
<feature type="domain" description="SH3" evidence="16">
    <location>
        <begin position="232"/>
        <end position="292"/>
    </location>
</feature>
<dbReference type="Gene3D" id="1.10.10.1450">
    <property type="match status" value="1"/>
</dbReference>
<dbReference type="InterPro" id="IPR041426">
    <property type="entry name" value="Mos1_HTH"/>
</dbReference>
<dbReference type="SUPFAM" id="SSF57850">
    <property type="entry name" value="RING/U-box"/>
    <property type="match status" value="1"/>
</dbReference>
<keyword evidence="5 14" id="KW-0728">SH3 domain</keyword>
<dbReference type="PROSITE" id="PS00518">
    <property type="entry name" value="ZF_RING_1"/>
    <property type="match status" value="1"/>
</dbReference>
<dbReference type="InterPro" id="IPR028502">
    <property type="entry name" value="SH3RF3_RING-HC_Zfn"/>
</dbReference>
<evidence type="ECO:0000256" key="14">
    <source>
        <dbReference type="PROSITE-ProRule" id="PRU00192"/>
    </source>
</evidence>
<dbReference type="PRINTS" id="PR00452">
    <property type="entry name" value="SH3DOMAIN"/>
</dbReference>
<keyword evidence="11" id="KW-0862">Zinc</keyword>
<feature type="domain" description="SH3" evidence="16">
    <location>
        <begin position="482"/>
        <end position="543"/>
    </location>
</feature>
<evidence type="ECO:0000256" key="12">
    <source>
        <dbReference type="ARBA" id="ARBA00022843"/>
    </source>
</evidence>
<feature type="compositionally biased region" description="Low complexity" evidence="15">
    <location>
        <begin position="708"/>
        <end position="721"/>
    </location>
</feature>
<dbReference type="PROSITE" id="PS50089">
    <property type="entry name" value="ZF_RING_2"/>
    <property type="match status" value="1"/>
</dbReference>
<feature type="domain" description="SH3" evidence="16">
    <location>
        <begin position="922"/>
        <end position="982"/>
    </location>
</feature>
<evidence type="ECO:0000256" key="5">
    <source>
        <dbReference type="ARBA" id="ARBA00022443"/>
    </source>
</evidence>
<proteinExistence type="inferred from homology"/>
<feature type="compositionally biased region" description="Pro residues" evidence="15">
    <location>
        <begin position="459"/>
        <end position="482"/>
    </location>
</feature>
<evidence type="ECO:0000256" key="13">
    <source>
        <dbReference type="PROSITE-ProRule" id="PRU00175"/>
    </source>
</evidence>
<feature type="domain" description="RING-type" evidence="17">
    <location>
        <begin position="12"/>
        <end position="53"/>
    </location>
</feature>
<keyword evidence="19" id="KW-1185">Reference proteome</keyword>
<feature type="region of interest" description="Disordered" evidence="15">
    <location>
        <begin position="304"/>
        <end position="382"/>
    </location>
</feature>
<name>A0A7R8X9Z1_9CRUS</name>
<evidence type="ECO:0000256" key="9">
    <source>
        <dbReference type="ARBA" id="ARBA00022771"/>
    </source>
</evidence>
<evidence type="ECO:0000259" key="17">
    <source>
        <dbReference type="PROSITE" id="PS50089"/>
    </source>
</evidence>
<accession>A0A7R8X9Z1</accession>
<keyword evidence="8" id="KW-0677">Repeat</keyword>
<evidence type="ECO:0000256" key="10">
    <source>
        <dbReference type="ARBA" id="ARBA00022786"/>
    </source>
</evidence>
<feature type="domain" description="SH3" evidence="16">
    <location>
        <begin position="172"/>
        <end position="231"/>
    </location>
</feature>
<dbReference type="InterPro" id="IPR017907">
    <property type="entry name" value="Znf_RING_CS"/>
</dbReference>
<comment type="catalytic activity">
    <reaction evidence="1">
        <text>S-ubiquitinyl-[E2 ubiquitin-conjugating enzyme]-L-cysteine + [acceptor protein]-L-lysine = [E2 ubiquitin-conjugating enzyme]-L-cysteine + N(6)-ubiquitinyl-[acceptor protein]-L-lysine.</text>
        <dbReference type="EC" id="2.3.2.27"/>
    </reaction>
</comment>
<dbReference type="SMART" id="SM00326">
    <property type="entry name" value="SH3"/>
    <property type="match status" value="4"/>
</dbReference>
<comment type="similarity">
    <text evidence="3">Belongs to the SH3RF family.</text>
</comment>
<evidence type="ECO:0000256" key="15">
    <source>
        <dbReference type="SAM" id="MobiDB-lite"/>
    </source>
</evidence>
<dbReference type="InterPro" id="IPR050384">
    <property type="entry name" value="Endophilin_SH3RF"/>
</dbReference>
<dbReference type="Gene3D" id="3.30.40.10">
    <property type="entry name" value="Zinc/RING finger domain, C3HC4 (zinc finger)"/>
    <property type="match status" value="1"/>
</dbReference>
<organism evidence="18">
    <name type="scientific">Darwinula stevensoni</name>
    <dbReference type="NCBI Taxonomy" id="69355"/>
    <lineage>
        <taxon>Eukaryota</taxon>
        <taxon>Metazoa</taxon>
        <taxon>Ecdysozoa</taxon>
        <taxon>Arthropoda</taxon>
        <taxon>Crustacea</taxon>
        <taxon>Oligostraca</taxon>
        <taxon>Ostracoda</taxon>
        <taxon>Podocopa</taxon>
        <taxon>Podocopida</taxon>
        <taxon>Darwinulocopina</taxon>
        <taxon>Darwinuloidea</taxon>
        <taxon>Darwinulidae</taxon>
        <taxon>Darwinula</taxon>
    </lineage>
</organism>
<evidence type="ECO:0000256" key="1">
    <source>
        <dbReference type="ARBA" id="ARBA00000900"/>
    </source>
</evidence>
<dbReference type="Pfam" id="PF13639">
    <property type="entry name" value="zf-RING_2"/>
    <property type="match status" value="1"/>
</dbReference>
<keyword evidence="6" id="KW-0808">Transferase</keyword>
<dbReference type="PROSITE" id="PS50002">
    <property type="entry name" value="SH3"/>
    <property type="match status" value="4"/>
</dbReference>
<dbReference type="CDD" id="cd11783">
    <property type="entry name" value="SH3_SH3RF_3"/>
    <property type="match status" value="1"/>
</dbReference>